<protein>
    <submittedName>
        <fullName evidence="2">Aminopeptidase</fullName>
    </submittedName>
</protein>
<dbReference type="InterPro" id="IPR058739">
    <property type="entry name" value="NicX"/>
</dbReference>
<organism evidence="2 3">
    <name type="scientific">Halogeometricum borinquense</name>
    <dbReference type="NCBI Taxonomy" id="60847"/>
    <lineage>
        <taxon>Archaea</taxon>
        <taxon>Methanobacteriati</taxon>
        <taxon>Methanobacteriota</taxon>
        <taxon>Stenosarchaea group</taxon>
        <taxon>Halobacteria</taxon>
        <taxon>Halobacteriales</taxon>
        <taxon>Haloferacaceae</taxon>
        <taxon>Halogeometricum</taxon>
    </lineage>
</organism>
<dbReference type="AlphaFoldDB" id="A0A6C0UF42"/>
<keyword evidence="2" id="KW-0378">Hydrolase</keyword>
<dbReference type="PANTHER" id="PTHR34448:SF1">
    <property type="entry name" value="BLL6088 PROTEIN"/>
    <property type="match status" value="1"/>
</dbReference>
<sequence>MGTPNRTGVPHGDMTDAELRAAAETAVVQCMNLAPDESCVVVTDDKRLAIGEALYDVASEVTDDTTLLRYPPGDQHGAEPPAAVAVAMAEADVFLAPTTKSLSHTRARGDACDAGARGATLPGITEDVFLTGLDADYDTISQHCLDVLKQVTEAEEIRVTTPSGTDITFEPGSRDWLADTGIVHEAGGFSNLPAGEVFVSPENANGTYVVDGTMMPHALLEEGQELRFEVEDGYVTEISDDDVRKQVEAGAEEVGRDAYNLAELGIGTNVGVDELVGSVLLDEKAAGTVHIAIGDDAGIGGDTDAPLHLDGIIREPTVYADGAVVDLPSVE</sequence>
<dbReference type="Pfam" id="PF26233">
    <property type="entry name" value="NicX"/>
    <property type="match status" value="1"/>
</dbReference>
<dbReference type="PANTHER" id="PTHR34448">
    <property type="entry name" value="AMINOPEPTIDASE"/>
    <property type="match status" value="1"/>
</dbReference>
<keyword evidence="2" id="KW-0031">Aminopeptidase</keyword>
<dbReference type="EMBL" id="CP048739">
    <property type="protein sequence ID" value="QIB73173.1"/>
    <property type="molecule type" value="Genomic_DNA"/>
</dbReference>
<dbReference type="GO" id="GO:0046872">
    <property type="term" value="F:metal ion binding"/>
    <property type="evidence" value="ECO:0007669"/>
    <property type="project" value="UniProtKB-KW"/>
</dbReference>
<dbReference type="SUPFAM" id="SSF144052">
    <property type="entry name" value="Thermophilic metalloprotease-like"/>
    <property type="match status" value="1"/>
</dbReference>
<proteinExistence type="predicted"/>
<dbReference type="GO" id="GO:0006508">
    <property type="term" value="P:proteolysis"/>
    <property type="evidence" value="ECO:0007669"/>
    <property type="project" value="InterPro"/>
</dbReference>
<evidence type="ECO:0000313" key="2">
    <source>
        <dbReference type="EMBL" id="QIB73173.1"/>
    </source>
</evidence>
<evidence type="ECO:0000256" key="1">
    <source>
        <dbReference type="ARBA" id="ARBA00022723"/>
    </source>
</evidence>
<accession>A0A6C0UF42</accession>
<reference evidence="2 3" key="1">
    <citation type="submission" date="2020-02" db="EMBL/GenBank/DDBJ databases">
        <title>Whole genome sequence of Halogeometricum borinquense strain wsp4.</title>
        <authorList>
            <person name="Verma D.K."/>
            <person name="Gopal K."/>
            <person name="Prasad E.S."/>
        </authorList>
    </citation>
    <scope>NUCLEOTIDE SEQUENCE [LARGE SCALE GENOMIC DNA]</scope>
    <source>
        <strain evidence="3">wsp4</strain>
    </source>
</reference>
<dbReference type="InterPro" id="IPR052170">
    <property type="entry name" value="M29_Exopeptidase"/>
</dbReference>
<keyword evidence="1" id="KW-0479">Metal-binding</keyword>
<gene>
    <name evidence="2" type="ORF">G3I44_02070</name>
</gene>
<evidence type="ECO:0000313" key="3">
    <source>
        <dbReference type="Proteomes" id="UP000465846"/>
    </source>
</evidence>
<name>A0A6C0UF42_9EURY</name>
<keyword evidence="2" id="KW-0645">Protease</keyword>
<dbReference type="Proteomes" id="UP000465846">
    <property type="component" value="Chromosome"/>
</dbReference>
<dbReference type="GO" id="GO:0004177">
    <property type="term" value="F:aminopeptidase activity"/>
    <property type="evidence" value="ECO:0007669"/>
    <property type="project" value="UniProtKB-KW"/>
</dbReference>